<name>A0A7J7L8J5_9MAGN</name>
<keyword evidence="3" id="KW-1185">Reference proteome</keyword>
<keyword evidence="1" id="KW-0472">Membrane</keyword>
<dbReference type="AlphaFoldDB" id="A0A7J7L8J5"/>
<evidence type="ECO:0000256" key="1">
    <source>
        <dbReference type="SAM" id="Phobius"/>
    </source>
</evidence>
<feature type="transmembrane region" description="Helical" evidence="1">
    <location>
        <begin position="110"/>
        <end position="134"/>
    </location>
</feature>
<evidence type="ECO:0000313" key="3">
    <source>
        <dbReference type="Proteomes" id="UP000541444"/>
    </source>
</evidence>
<keyword evidence="1" id="KW-1133">Transmembrane helix</keyword>
<dbReference type="Proteomes" id="UP000541444">
    <property type="component" value="Unassembled WGS sequence"/>
</dbReference>
<evidence type="ECO:0000313" key="2">
    <source>
        <dbReference type="EMBL" id="KAF6138892.1"/>
    </source>
</evidence>
<gene>
    <name evidence="2" type="ORF">GIB67_025621</name>
</gene>
<sequence>MEATRLSSTFLPSLEHFSKNHMTKAKKISSFTNMKISAARRDAYDHGQSVDEDMITLRKRIHETMMAEVNVQAPSNWMKWEKEYYKYYDSDICEAMGLLQTQLMKTRPSLALGILVLMSLSVLASSVMVMSHFVDLAKLILSGIHLS</sequence>
<organism evidence="2 3">
    <name type="scientific">Kingdonia uniflora</name>
    <dbReference type="NCBI Taxonomy" id="39325"/>
    <lineage>
        <taxon>Eukaryota</taxon>
        <taxon>Viridiplantae</taxon>
        <taxon>Streptophyta</taxon>
        <taxon>Embryophyta</taxon>
        <taxon>Tracheophyta</taxon>
        <taxon>Spermatophyta</taxon>
        <taxon>Magnoliopsida</taxon>
        <taxon>Ranunculales</taxon>
        <taxon>Circaeasteraceae</taxon>
        <taxon>Kingdonia</taxon>
    </lineage>
</organism>
<reference evidence="2 3" key="1">
    <citation type="journal article" date="2020" name="IScience">
        <title>Genome Sequencing of the Endangered Kingdonia uniflora (Circaeasteraceae, Ranunculales) Reveals Potential Mechanisms of Evolutionary Specialization.</title>
        <authorList>
            <person name="Sun Y."/>
            <person name="Deng T."/>
            <person name="Zhang A."/>
            <person name="Moore M.J."/>
            <person name="Landis J.B."/>
            <person name="Lin N."/>
            <person name="Zhang H."/>
            <person name="Zhang X."/>
            <person name="Huang J."/>
            <person name="Zhang X."/>
            <person name="Sun H."/>
            <person name="Wang H."/>
        </authorList>
    </citation>
    <scope>NUCLEOTIDE SEQUENCE [LARGE SCALE GENOMIC DNA]</scope>
    <source>
        <strain evidence="2">TB1705</strain>
        <tissue evidence="2">Leaf</tissue>
    </source>
</reference>
<dbReference type="PANTHER" id="PTHR33782">
    <property type="entry name" value="OS01G0121600 PROTEIN"/>
    <property type="match status" value="1"/>
</dbReference>
<dbReference type="EMBL" id="JACGCM010002537">
    <property type="protein sequence ID" value="KAF6138892.1"/>
    <property type="molecule type" value="Genomic_DNA"/>
</dbReference>
<accession>A0A7J7L8J5</accession>
<dbReference type="OrthoDB" id="672819at2759"/>
<dbReference type="PANTHER" id="PTHR33782:SF5">
    <property type="entry name" value="MEDIATOR OF RNA POLYMERASE II TRANSCRIPTION SUBUNIT"/>
    <property type="match status" value="1"/>
</dbReference>
<comment type="caution">
    <text evidence="2">The sequence shown here is derived from an EMBL/GenBank/DDBJ whole genome shotgun (WGS) entry which is preliminary data.</text>
</comment>
<proteinExistence type="predicted"/>
<protein>
    <submittedName>
        <fullName evidence="2">Uncharacterized protein</fullName>
    </submittedName>
</protein>
<keyword evidence="1" id="KW-0812">Transmembrane</keyword>